<evidence type="ECO:0000313" key="3">
    <source>
        <dbReference type="EMBL" id="WNH13297.1"/>
    </source>
</evidence>
<evidence type="ECO:0000256" key="1">
    <source>
        <dbReference type="SAM" id="Phobius"/>
    </source>
</evidence>
<keyword evidence="5" id="KW-1185">Reference proteome</keyword>
<gene>
    <name evidence="3" type="ORF">RHP49_03340</name>
    <name evidence="2" type="ORF">RHP51_12370</name>
</gene>
<evidence type="ECO:0000313" key="5">
    <source>
        <dbReference type="Proteomes" id="UP001303407"/>
    </source>
</evidence>
<dbReference type="InterPro" id="IPR045749">
    <property type="entry name" value="DUF6090"/>
</dbReference>
<evidence type="ECO:0000313" key="2">
    <source>
        <dbReference type="EMBL" id="WNH07971.1"/>
    </source>
</evidence>
<keyword evidence="1" id="KW-1133">Transmembrane helix</keyword>
<sequence>MIKFFRKIRQDLLSKGKTGKYLKYAIGEIILVVIGILIALQINTWNENKKLDVIRHQYYGQLLDEFKEDTNYCNSIISIYNANILKYNNYRKSYKTPNLTVEEVAQNLLKLDFSYKNILFHTSTIQSLESTGDIKLIPPVIRNKILNLKRDKDRRVEVNKELITEYKERYRLASLLMGEDLFFLLKNQDELKKQIFSDNINSSKEIIKSLAAAQFTKNHNEKLIVMAFKELISEMKNIENLINDELDNK</sequence>
<keyword evidence="1" id="KW-0472">Membrane</keyword>
<protein>
    <submittedName>
        <fullName evidence="3">DUF6090 family protein</fullName>
    </submittedName>
</protein>
<dbReference type="EMBL" id="CP134537">
    <property type="protein sequence ID" value="WNH07971.1"/>
    <property type="molecule type" value="Genomic_DNA"/>
</dbReference>
<dbReference type="Proteomes" id="UP001303407">
    <property type="component" value="Chromosome"/>
</dbReference>
<organism evidence="3 5">
    <name type="scientific">Thalassobellus suaedae</name>
    <dbReference type="NCBI Taxonomy" id="3074124"/>
    <lineage>
        <taxon>Bacteria</taxon>
        <taxon>Pseudomonadati</taxon>
        <taxon>Bacteroidota</taxon>
        <taxon>Flavobacteriia</taxon>
        <taxon>Flavobacteriales</taxon>
        <taxon>Flavobacteriaceae</taxon>
        <taxon>Thalassobellus</taxon>
    </lineage>
</organism>
<name>A0ABY9Y5F9_9FLAO</name>
<dbReference type="RefSeq" id="WP_415863275.1">
    <property type="nucleotide sequence ID" value="NZ_CP134536.1"/>
</dbReference>
<proteinExistence type="predicted"/>
<accession>A0ABY9Y5F9</accession>
<reference evidence="4 5" key="1">
    <citation type="submission" date="2023-09" db="EMBL/GenBank/DDBJ databases">
        <title>Thalassobella suaedae gen. nov., sp. nov., a marine bacterium of the family Flavobacteriaceae isolated from a halophyte Suaeda japonica.</title>
        <authorList>
            <person name="Lee S.Y."/>
            <person name="Hwang C.Y."/>
        </authorList>
    </citation>
    <scope>NUCLEOTIDE SEQUENCE [LARGE SCALE GENOMIC DNA]</scope>
    <source>
        <strain evidence="3 5">HL-DH10</strain>
        <strain evidence="2 4">HL-DH14</strain>
    </source>
</reference>
<evidence type="ECO:0000313" key="4">
    <source>
        <dbReference type="Proteomes" id="UP001302806"/>
    </source>
</evidence>
<dbReference type="EMBL" id="CP134536">
    <property type="protein sequence ID" value="WNH13297.1"/>
    <property type="molecule type" value="Genomic_DNA"/>
</dbReference>
<keyword evidence="1" id="KW-0812">Transmembrane</keyword>
<dbReference type="Proteomes" id="UP001302806">
    <property type="component" value="Chromosome"/>
</dbReference>
<dbReference type="Pfam" id="PF19578">
    <property type="entry name" value="DUF6090"/>
    <property type="match status" value="1"/>
</dbReference>
<feature type="transmembrane region" description="Helical" evidence="1">
    <location>
        <begin position="21"/>
        <end position="42"/>
    </location>
</feature>